<evidence type="ECO:0000313" key="3">
    <source>
        <dbReference type="Proteomes" id="UP001488838"/>
    </source>
</evidence>
<dbReference type="Proteomes" id="UP001488838">
    <property type="component" value="Unassembled WGS sequence"/>
</dbReference>
<feature type="compositionally biased region" description="Polar residues" evidence="1">
    <location>
        <begin position="14"/>
        <end position="36"/>
    </location>
</feature>
<accession>A0AAW0KBA3</accession>
<keyword evidence="3" id="KW-1185">Reference proteome</keyword>
<sequence length="66" mass="7423">MVSPLLWLSPPTPDSATTTYELPQTRRQAVSNQQALGRNGPSRKSTGWKPSAATQTFRKRVLRSRR</sequence>
<dbReference type="AlphaFoldDB" id="A0AAW0KBA3"/>
<reference evidence="2 3" key="1">
    <citation type="journal article" date="2023" name="bioRxiv">
        <title>Conserved and derived expression patterns and positive selection on dental genes reveal complex evolutionary context of ever-growing rodent molars.</title>
        <authorList>
            <person name="Calamari Z.T."/>
            <person name="Song A."/>
            <person name="Cohen E."/>
            <person name="Akter M."/>
            <person name="Roy R.D."/>
            <person name="Hallikas O."/>
            <person name="Christensen M.M."/>
            <person name="Li P."/>
            <person name="Marangoni P."/>
            <person name="Jernvall J."/>
            <person name="Klein O.D."/>
        </authorList>
    </citation>
    <scope>NUCLEOTIDE SEQUENCE [LARGE SCALE GENOMIC DNA]</scope>
    <source>
        <strain evidence="2">V071</strain>
    </source>
</reference>
<gene>
    <name evidence="2" type="ORF">U0070_003982</name>
</gene>
<protein>
    <submittedName>
        <fullName evidence="2">Uncharacterized protein</fullName>
    </submittedName>
</protein>
<evidence type="ECO:0000313" key="2">
    <source>
        <dbReference type="EMBL" id="KAK7835891.1"/>
    </source>
</evidence>
<name>A0AAW0KBA3_MYOGA</name>
<feature type="region of interest" description="Disordered" evidence="1">
    <location>
        <begin position="1"/>
        <end position="66"/>
    </location>
</feature>
<organism evidence="2 3">
    <name type="scientific">Myodes glareolus</name>
    <name type="common">Bank vole</name>
    <name type="synonym">Clethrionomys glareolus</name>
    <dbReference type="NCBI Taxonomy" id="447135"/>
    <lineage>
        <taxon>Eukaryota</taxon>
        <taxon>Metazoa</taxon>
        <taxon>Chordata</taxon>
        <taxon>Craniata</taxon>
        <taxon>Vertebrata</taxon>
        <taxon>Euteleostomi</taxon>
        <taxon>Mammalia</taxon>
        <taxon>Eutheria</taxon>
        <taxon>Euarchontoglires</taxon>
        <taxon>Glires</taxon>
        <taxon>Rodentia</taxon>
        <taxon>Myomorpha</taxon>
        <taxon>Muroidea</taxon>
        <taxon>Cricetidae</taxon>
        <taxon>Arvicolinae</taxon>
        <taxon>Myodes</taxon>
    </lineage>
</organism>
<evidence type="ECO:0000256" key="1">
    <source>
        <dbReference type="SAM" id="MobiDB-lite"/>
    </source>
</evidence>
<feature type="compositionally biased region" description="Basic residues" evidence="1">
    <location>
        <begin position="57"/>
        <end position="66"/>
    </location>
</feature>
<comment type="caution">
    <text evidence="2">The sequence shown here is derived from an EMBL/GenBank/DDBJ whole genome shotgun (WGS) entry which is preliminary data.</text>
</comment>
<dbReference type="EMBL" id="JBBHLL010000001">
    <property type="protein sequence ID" value="KAK7835891.1"/>
    <property type="molecule type" value="Genomic_DNA"/>
</dbReference>
<proteinExistence type="predicted"/>